<name>A0A5P1FWG5_ASPOF</name>
<feature type="region of interest" description="Disordered" evidence="1">
    <location>
        <begin position="1"/>
        <end position="33"/>
    </location>
</feature>
<evidence type="ECO:0000313" key="3">
    <source>
        <dbReference type="Proteomes" id="UP000243459"/>
    </source>
</evidence>
<gene>
    <name evidence="2" type="ORF">A4U43_C01F31170</name>
</gene>
<evidence type="ECO:0000256" key="1">
    <source>
        <dbReference type="SAM" id="MobiDB-lite"/>
    </source>
</evidence>
<sequence length="96" mass="10845">MSNDYTKPGDHQQQYGTFAGGPPVYPPQQPAMGFPQPVTPPLLRLLTMPTAIKLFPVTPVTPPLLRLLTMPTAIKLFPFDWGWQPWGQFRDRPTKD</sequence>
<reference evidence="3" key="1">
    <citation type="journal article" date="2017" name="Nat. Commun.">
        <title>The asparagus genome sheds light on the origin and evolution of a young Y chromosome.</title>
        <authorList>
            <person name="Harkess A."/>
            <person name="Zhou J."/>
            <person name="Xu C."/>
            <person name="Bowers J.E."/>
            <person name="Van der Hulst R."/>
            <person name="Ayyampalayam S."/>
            <person name="Mercati F."/>
            <person name="Riccardi P."/>
            <person name="McKain M.R."/>
            <person name="Kakrana A."/>
            <person name="Tang H."/>
            <person name="Ray J."/>
            <person name="Groenendijk J."/>
            <person name="Arikit S."/>
            <person name="Mathioni S.M."/>
            <person name="Nakano M."/>
            <person name="Shan H."/>
            <person name="Telgmann-Rauber A."/>
            <person name="Kanno A."/>
            <person name="Yue Z."/>
            <person name="Chen H."/>
            <person name="Li W."/>
            <person name="Chen Y."/>
            <person name="Xu X."/>
            <person name="Zhang Y."/>
            <person name="Luo S."/>
            <person name="Chen H."/>
            <person name="Gao J."/>
            <person name="Mao Z."/>
            <person name="Pires J.C."/>
            <person name="Luo M."/>
            <person name="Kudrna D."/>
            <person name="Wing R.A."/>
            <person name="Meyers B.C."/>
            <person name="Yi K."/>
            <person name="Kong H."/>
            <person name="Lavrijsen P."/>
            <person name="Sunseri F."/>
            <person name="Falavigna A."/>
            <person name="Ye Y."/>
            <person name="Leebens-Mack J.H."/>
            <person name="Chen G."/>
        </authorList>
    </citation>
    <scope>NUCLEOTIDE SEQUENCE [LARGE SCALE GENOMIC DNA]</scope>
    <source>
        <strain evidence="3">cv. DH0086</strain>
    </source>
</reference>
<dbReference type="EMBL" id="CM007381">
    <property type="protein sequence ID" value="ONK81619.1"/>
    <property type="molecule type" value="Genomic_DNA"/>
</dbReference>
<protein>
    <submittedName>
        <fullName evidence="2">Uncharacterized protein</fullName>
    </submittedName>
</protein>
<feature type="compositionally biased region" description="Polar residues" evidence="1">
    <location>
        <begin position="1"/>
        <end position="16"/>
    </location>
</feature>
<dbReference type="AlphaFoldDB" id="A0A5P1FWG5"/>
<accession>A0A5P1FWG5</accession>
<keyword evidence="3" id="KW-1185">Reference proteome</keyword>
<organism evidence="2 3">
    <name type="scientific">Asparagus officinalis</name>
    <name type="common">Garden asparagus</name>
    <dbReference type="NCBI Taxonomy" id="4686"/>
    <lineage>
        <taxon>Eukaryota</taxon>
        <taxon>Viridiplantae</taxon>
        <taxon>Streptophyta</taxon>
        <taxon>Embryophyta</taxon>
        <taxon>Tracheophyta</taxon>
        <taxon>Spermatophyta</taxon>
        <taxon>Magnoliopsida</taxon>
        <taxon>Liliopsida</taxon>
        <taxon>Asparagales</taxon>
        <taxon>Asparagaceae</taxon>
        <taxon>Asparagoideae</taxon>
        <taxon>Asparagus</taxon>
    </lineage>
</organism>
<dbReference type="Proteomes" id="UP000243459">
    <property type="component" value="Chromosome 1"/>
</dbReference>
<proteinExistence type="predicted"/>
<dbReference type="Gramene" id="ONK81619">
    <property type="protein sequence ID" value="ONK81619"/>
    <property type="gene ID" value="A4U43_C01F31170"/>
</dbReference>
<evidence type="ECO:0000313" key="2">
    <source>
        <dbReference type="EMBL" id="ONK81619.1"/>
    </source>
</evidence>